<organism evidence="1 2">
    <name type="scientific">Pseudomonas neustonica</name>
    <dbReference type="NCBI Taxonomy" id="2487346"/>
    <lineage>
        <taxon>Bacteria</taxon>
        <taxon>Pseudomonadati</taxon>
        <taxon>Pseudomonadota</taxon>
        <taxon>Gammaproteobacteria</taxon>
        <taxon>Pseudomonadales</taxon>
        <taxon>Pseudomonadaceae</taxon>
        <taxon>Pseudomonas</taxon>
    </lineage>
</organism>
<accession>A0ABX9XKG8</accession>
<dbReference type="PANTHER" id="PTHR37526">
    <property type="entry name" value="PROTEIN TUSB"/>
    <property type="match status" value="1"/>
</dbReference>
<dbReference type="InterPro" id="IPR027396">
    <property type="entry name" value="DsrEFH-like"/>
</dbReference>
<proteinExistence type="predicted"/>
<gene>
    <name evidence="1" type="primary">dsrH</name>
    <name evidence="1" type="ORF">EF096_11710</name>
</gene>
<sequence length="101" mass="11270">MSMLHVLRHAPQDSSRFASTLRSMGPEQGLLMIEDGVYSLLPDTSSNSALQLLPASVRLYVMEADVSARGLAIDDLPKRVKLIDYPTFVQLCTQYDKVLSW</sequence>
<reference evidence="1 2" key="1">
    <citation type="submission" date="2018-11" db="EMBL/GenBank/DDBJ databases">
        <authorList>
            <person name="Jang G.I."/>
            <person name="Hwang C.Y."/>
        </authorList>
    </citation>
    <scope>NUCLEOTIDE SEQUENCE [LARGE SCALE GENOMIC DNA]</scope>
    <source>
        <strain evidence="1 2">SSM26</strain>
    </source>
</reference>
<dbReference type="EMBL" id="RKKU01000013">
    <property type="protein sequence ID" value="ROZ84101.1"/>
    <property type="molecule type" value="Genomic_DNA"/>
</dbReference>
<dbReference type="Pfam" id="PF04077">
    <property type="entry name" value="DsrH"/>
    <property type="match status" value="1"/>
</dbReference>
<dbReference type="Proteomes" id="UP000275199">
    <property type="component" value="Unassembled WGS sequence"/>
</dbReference>
<protein>
    <submittedName>
        <fullName evidence="1">Sulfurtransferase complex subunit TusB</fullName>
    </submittedName>
</protein>
<evidence type="ECO:0000313" key="1">
    <source>
        <dbReference type="EMBL" id="ROZ84101.1"/>
    </source>
</evidence>
<dbReference type="NCBIfam" id="TIGR03011">
    <property type="entry name" value="sulf_tusB_dsrH"/>
    <property type="match status" value="1"/>
</dbReference>
<evidence type="ECO:0000313" key="2">
    <source>
        <dbReference type="Proteomes" id="UP000275199"/>
    </source>
</evidence>
<keyword evidence="2" id="KW-1185">Reference proteome</keyword>
<comment type="caution">
    <text evidence="1">The sequence shown here is derived from an EMBL/GenBank/DDBJ whole genome shotgun (WGS) entry which is preliminary data.</text>
</comment>
<dbReference type="Gene3D" id="3.40.1260.10">
    <property type="entry name" value="DsrEFH-like"/>
    <property type="match status" value="1"/>
</dbReference>
<dbReference type="SUPFAM" id="SSF75169">
    <property type="entry name" value="DsrEFH-like"/>
    <property type="match status" value="1"/>
</dbReference>
<dbReference type="PANTHER" id="PTHR37526:SF1">
    <property type="entry name" value="PROTEIN TUSB"/>
    <property type="match status" value="1"/>
</dbReference>
<dbReference type="InterPro" id="IPR007215">
    <property type="entry name" value="Sulphur_relay_TusB/DsrH"/>
</dbReference>
<name>A0ABX9XKG8_9PSED</name>